<protein>
    <recommendedName>
        <fullName evidence="1">Ubiquinone biosynthesis protein UbiV</fullName>
    </recommendedName>
</protein>
<feature type="binding site" evidence="1">
    <location>
        <position position="176"/>
    </location>
    <ligand>
        <name>[4Fe-4S] cluster</name>
        <dbReference type="ChEBI" id="CHEBI:49883"/>
    </ligand>
</feature>
<keyword evidence="3" id="KW-1185">Reference proteome</keyword>
<evidence type="ECO:0000313" key="3">
    <source>
        <dbReference type="Proteomes" id="UP001202831"/>
    </source>
</evidence>
<gene>
    <name evidence="1" type="primary">ubiV</name>
    <name evidence="2" type="ORF">L2725_07700</name>
</gene>
<dbReference type="Pfam" id="PF01136">
    <property type="entry name" value="Peptidase_U32"/>
    <property type="match status" value="1"/>
</dbReference>
<comment type="cofactor">
    <cofactor evidence="1">
        <name>[4Fe-4S] cluster</name>
        <dbReference type="ChEBI" id="CHEBI:49883"/>
    </cofactor>
</comment>
<feature type="binding site" evidence="1">
    <location>
        <position position="39"/>
    </location>
    <ligand>
        <name>[4Fe-4S] cluster</name>
        <dbReference type="ChEBI" id="CHEBI:49883"/>
    </ligand>
</feature>
<comment type="subunit">
    <text evidence="1">Forms a heterodimer with UbiU.</text>
</comment>
<feature type="binding site" evidence="1">
    <location>
        <position position="189"/>
    </location>
    <ligand>
        <name>[4Fe-4S] cluster</name>
        <dbReference type="ChEBI" id="CHEBI:49883"/>
    </ligand>
</feature>
<keyword evidence="1" id="KW-0479">Metal-binding</keyword>
<comment type="pathway">
    <text evidence="1">Cofactor biosynthesis; ubiquinone biosynthesis.</text>
</comment>
<accession>A0ABT0N5E5</accession>
<feature type="binding site" evidence="1">
    <location>
        <position position="193"/>
    </location>
    <ligand>
        <name>[4Fe-4S] cluster</name>
        <dbReference type="ChEBI" id="CHEBI:49883"/>
    </ligand>
</feature>
<dbReference type="HAMAP" id="MF_02233">
    <property type="entry name" value="UbiV"/>
    <property type="match status" value="1"/>
</dbReference>
<comment type="caution">
    <text evidence="2">The sequence shown here is derived from an EMBL/GenBank/DDBJ whole genome shotgun (WGS) entry which is preliminary data.</text>
</comment>
<name>A0ABT0N5E5_9GAMM</name>
<proteinExistence type="inferred from homology"/>
<keyword evidence="1" id="KW-0004">4Fe-4S</keyword>
<dbReference type="NCBIfam" id="NF011991">
    <property type="entry name" value="PRK15447.1"/>
    <property type="match status" value="1"/>
</dbReference>
<keyword evidence="1" id="KW-0831">Ubiquinone biosynthesis</keyword>
<comment type="function">
    <text evidence="1">Required for O(2)-independent ubiquinone (coenzyme Q) biosynthesis. Together with UbiU, is essential for the C6-hydroxylation reaction in the oxygen-independent ubiquinone biosynthesis pathway.</text>
</comment>
<organism evidence="2 3">
    <name type="scientific">Shewanella corallii</name>
    <dbReference type="NCBI Taxonomy" id="560080"/>
    <lineage>
        <taxon>Bacteria</taxon>
        <taxon>Pseudomonadati</taxon>
        <taxon>Pseudomonadota</taxon>
        <taxon>Gammaproteobacteria</taxon>
        <taxon>Alteromonadales</taxon>
        <taxon>Shewanellaceae</taxon>
        <taxon>Shewanella</taxon>
    </lineage>
</organism>
<comment type="similarity">
    <text evidence="1">Belongs to the peptidase U32 family. UbiV subfamily.</text>
</comment>
<reference evidence="2 3" key="1">
    <citation type="submission" date="2022-01" db="EMBL/GenBank/DDBJ databases">
        <title>Whole genome-based taxonomy of the Shewanellaceae.</title>
        <authorList>
            <person name="Martin-Rodriguez A.J."/>
        </authorList>
    </citation>
    <scope>NUCLEOTIDE SEQUENCE [LARGE SCALE GENOMIC DNA]</scope>
    <source>
        <strain evidence="2 3">DSM 21332</strain>
    </source>
</reference>
<dbReference type="InterPro" id="IPR043693">
    <property type="entry name" value="UbiV"/>
</dbReference>
<dbReference type="RefSeq" id="WP_249248657.1">
    <property type="nucleotide sequence ID" value="NZ_JAKIKT010000002.1"/>
</dbReference>
<dbReference type="PANTHER" id="PTHR30217:SF11">
    <property type="entry name" value="UBIQUINONE BIOSYNTHESIS PROTEIN UBIV"/>
    <property type="match status" value="1"/>
</dbReference>
<evidence type="ECO:0000256" key="1">
    <source>
        <dbReference type="HAMAP-Rule" id="MF_02233"/>
    </source>
</evidence>
<dbReference type="InterPro" id="IPR001539">
    <property type="entry name" value="Peptidase_U32"/>
</dbReference>
<sequence length="285" mass="31949">MKYSLGPVQYCWEKPQVESFYQAVAASDIELVYLGEVVCSRRRQLKFNDYLDIAHQLKDAGKQVVLSTLTLVEARSELAELKKIVDNGEFMVEANDMAVVQLAHEQGLPFVAGPDINQYNLQTLQFLHRCGMQRFVMPVELSANWLKQVLQHKETLGFEAEVVGYGHLPLAHSARCFTARNMGLAKDQCDTVCSRHPSGLLLETQEGQSLLRLNGIQTQSAACTDLQDFREEMTDLGVDWYRISPLGPESLDYAMALIRGEHAPRPELACNGYWLGQPGMNNLSA</sequence>
<dbReference type="InterPro" id="IPR051454">
    <property type="entry name" value="RNA/ubiquinone_mod_enzymes"/>
</dbReference>
<keyword evidence="1" id="KW-0411">Iron-sulfur</keyword>
<dbReference type="PANTHER" id="PTHR30217">
    <property type="entry name" value="PEPTIDASE U32 FAMILY"/>
    <property type="match status" value="1"/>
</dbReference>
<evidence type="ECO:0000313" key="2">
    <source>
        <dbReference type="EMBL" id="MCL2913674.1"/>
    </source>
</evidence>
<keyword evidence="1" id="KW-0408">Iron</keyword>
<dbReference type="EMBL" id="JAKIKT010000002">
    <property type="protein sequence ID" value="MCL2913674.1"/>
    <property type="molecule type" value="Genomic_DNA"/>
</dbReference>
<dbReference type="Proteomes" id="UP001202831">
    <property type="component" value="Unassembled WGS sequence"/>
</dbReference>